<feature type="active site" description="Nucleophile" evidence="9">
    <location>
        <position position="31"/>
    </location>
</feature>
<feature type="site" description="Deprotonates C-terminal active site Cys" evidence="9">
    <location>
        <position position="22"/>
    </location>
</feature>
<dbReference type="PANTHER" id="PTHR45663">
    <property type="entry name" value="GEO12009P1"/>
    <property type="match status" value="1"/>
</dbReference>
<dbReference type="PRINTS" id="PR00421">
    <property type="entry name" value="THIOREDOXIN"/>
</dbReference>
<feature type="active site" description="Nucleophile" evidence="9">
    <location>
        <position position="28"/>
    </location>
</feature>
<dbReference type="PROSITE" id="PS51352">
    <property type="entry name" value="THIOREDOXIN_2"/>
    <property type="match status" value="1"/>
</dbReference>
<dbReference type="Proteomes" id="UP000824110">
    <property type="component" value="Unassembled WGS sequence"/>
</dbReference>
<evidence type="ECO:0000256" key="7">
    <source>
        <dbReference type="NCBIfam" id="TIGR01068"/>
    </source>
</evidence>
<dbReference type="GO" id="GO:0015035">
    <property type="term" value="F:protein-disulfide reductase activity"/>
    <property type="evidence" value="ECO:0007669"/>
    <property type="project" value="UniProtKB-UniRule"/>
</dbReference>
<comment type="caution">
    <text evidence="12">The sequence shown here is derived from an EMBL/GenBank/DDBJ whole genome shotgun (WGS) entry which is preliminary data.</text>
</comment>
<dbReference type="PANTHER" id="PTHR45663:SF11">
    <property type="entry name" value="GEO12009P1"/>
    <property type="match status" value="1"/>
</dbReference>
<feature type="disulfide bond" description="Redox-active" evidence="10">
    <location>
        <begin position="28"/>
        <end position="31"/>
    </location>
</feature>
<keyword evidence="4" id="KW-0249">Electron transport</keyword>
<dbReference type="Pfam" id="PF00085">
    <property type="entry name" value="Thioredoxin"/>
    <property type="match status" value="1"/>
</dbReference>
<dbReference type="SUPFAM" id="SSF52833">
    <property type="entry name" value="Thioredoxin-like"/>
    <property type="match status" value="1"/>
</dbReference>
<dbReference type="InterPro" id="IPR005746">
    <property type="entry name" value="Thioredoxin"/>
</dbReference>
<sequence length="103" mass="11259">MKKISEQQFNELISGTKPVVCDFFATWCGPCKMLAPVLEEVSADYADKAEFVKVDVDEAPSLAAKYGIMSIPFVAVFKGGDMAAKSIGFMPKGEVKQFLDENL</sequence>
<feature type="site" description="Contributes to redox potential value" evidence="9">
    <location>
        <position position="29"/>
    </location>
</feature>
<comment type="similarity">
    <text evidence="1 8">Belongs to the thioredoxin family.</text>
</comment>
<evidence type="ECO:0000256" key="8">
    <source>
        <dbReference type="PIRNR" id="PIRNR000077"/>
    </source>
</evidence>
<evidence type="ECO:0000313" key="12">
    <source>
        <dbReference type="EMBL" id="HIU61530.1"/>
    </source>
</evidence>
<evidence type="ECO:0000256" key="2">
    <source>
        <dbReference type="ARBA" id="ARBA00020570"/>
    </source>
</evidence>
<evidence type="ECO:0000256" key="1">
    <source>
        <dbReference type="ARBA" id="ARBA00008987"/>
    </source>
</evidence>
<keyword evidence="6 10" id="KW-0676">Redox-active center</keyword>
<feature type="domain" description="Thioredoxin" evidence="11">
    <location>
        <begin position="1"/>
        <end position="103"/>
    </location>
</feature>
<dbReference type="CDD" id="cd02947">
    <property type="entry name" value="TRX_family"/>
    <property type="match status" value="1"/>
</dbReference>
<reference evidence="12" key="2">
    <citation type="journal article" date="2021" name="PeerJ">
        <title>Extensive microbial diversity within the chicken gut microbiome revealed by metagenomics and culture.</title>
        <authorList>
            <person name="Gilroy R."/>
            <person name="Ravi A."/>
            <person name="Getino M."/>
            <person name="Pursley I."/>
            <person name="Horton D.L."/>
            <person name="Alikhan N.F."/>
            <person name="Baker D."/>
            <person name="Gharbi K."/>
            <person name="Hall N."/>
            <person name="Watson M."/>
            <person name="Adriaenssens E.M."/>
            <person name="Foster-Nyarko E."/>
            <person name="Jarju S."/>
            <person name="Secka A."/>
            <person name="Antonio M."/>
            <person name="Oren A."/>
            <person name="Chaudhuri R.R."/>
            <person name="La Ragione R."/>
            <person name="Hildebrand F."/>
            <person name="Pallen M.J."/>
        </authorList>
    </citation>
    <scope>NUCLEOTIDE SEQUENCE</scope>
    <source>
        <strain evidence="12">CHK195-12923</strain>
    </source>
</reference>
<evidence type="ECO:0000259" key="11">
    <source>
        <dbReference type="PROSITE" id="PS51352"/>
    </source>
</evidence>
<proteinExistence type="inferred from homology"/>
<evidence type="ECO:0000256" key="10">
    <source>
        <dbReference type="PIRSR" id="PIRSR000077-4"/>
    </source>
</evidence>
<protein>
    <recommendedName>
        <fullName evidence="2 7">Thioredoxin</fullName>
    </recommendedName>
</protein>
<name>A0A9D1MJU4_9FIRM</name>
<evidence type="ECO:0000256" key="3">
    <source>
        <dbReference type="ARBA" id="ARBA00022448"/>
    </source>
</evidence>
<dbReference type="NCBIfam" id="TIGR01068">
    <property type="entry name" value="thioredoxin"/>
    <property type="match status" value="1"/>
</dbReference>
<evidence type="ECO:0000313" key="13">
    <source>
        <dbReference type="Proteomes" id="UP000824110"/>
    </source>
</evidence>
<gene>
    <name evidence="12" type="primary">trxA</name>
    <name evidence="12" type="ORF">IAB69_02655</name>
</gene>
<keyword evidence="5 10" id="KW-1015">Disulfide bond</keyword>
<dbReference type="EMBL" id="DVNE01000024">
    <property type="protein sequence ID" value="HIU61530.1"/>
    <property type="molecule type" value="Genomic_DNA"/>
</dbReference>
<dbReference type="FunFam" id="3.40.30.10:FF:000001">
    <property type="entry name" value="Thioredoxin"/>
    <property type="match status" value="1"/>
</dbReference>
<keyword evidence="3" id="KW-0813">Transport</keyword>
<accession>A0A9D1MJU4</accession>
<reference evidence="12" key="1">
    <citation type="submission" date="2020-10" db="EMBL/GenBank/DDBJ databases">
        <authorList>
            <person name="Gilroy R."/>
        </authorList>
    </citation>
    <scope>NUCLEOTIDE SEQUENCE</scope>
    <source>
        <strain evidence="12">CHK195-12923</strain>
    </source>
</reference>
<dbReference type="InterPro" id="IPR036249">
    <property type="entry name" value="Thioredoxin-like_sf"/>
</dbReference>
<evidence type="ECO:0000256" key="6">
    <source>
        <dbReference type="ARBA" id="ARBA00023284"/>
    </source>
</evidence>
<dbReference type="Gene3D" id="3.40.30.10">
    <property type="entry name" value="Glutaredoxin"/>
    <property type="match status" value="1"/>
</dbReference>
<dbReference type="InterPro" id="IPR013766">
    <property type="entry name" value="Thioredoxin_domain"/>
</dbReference>
<evidence type="ECO:0000256" key="9">
    <source>
        <dbReference type="PIRSR" id="PIRSR000077-1"/>
    </source>
</evidence>
<dbReference type="AlphaFoldDB" id="A0A9D1MJU4"/>
<organism evidence="12 13">
    <name type="scientific">Candidatus Coproplasma excrementigallinarum</name>
    <dbReference type="NCBI Taxonomy" id="2840747"/>
    <lineage>
        <taxon>Bacteria</taxon>
        <taxon>Bacillati</taxon>
        <taxon>Bacillota</taxon>
        <taxon>Clostridia</taxon>
        <taxon>Eubacteriales</taxon>
        <taxon>Candidatus Coproplasma</taxon>
    </lineage>
</organism>
<dbReference type="GO" id="GO:0005737">
    <property type="term" value="C:cytoplasm"/>
    <property type="evidence" value="ECO:0007669"/>
    <property type="project" value="TreeGrafter"/>
</dbReference>
<evidence type="ECO:0000256" key="4">
    <source>
        <dbReference type="ARBA" id="ARBA00022982"/>
    </source>
</evidence>
<evidence type="ECO:0000256" key="5">
    <source>
        <dbReference type="ARBA" id="ARBA00023157"/>
    </source>
</evidence>
<dbReference type="PIRSF" id="PIRSF000077">
    <property type="entry name" value="Thioredoxin"/>
    <property type="match status" value="1"/>
</dbReference>
<feature type="site" description="Contributes to redox potential value" evidence="9">
    <location>
        <position position="30"/>
    </location>
</feature>